<dbReference type="OrthoDB" id="2893324at2759"/>
<dbReference type="AlphaFoldDB" id="A0A8A3PH03"/>
<dbReference type="Gene3D" id="3.40.50.450">
    <property type="match status" value="1"/>
</dbReference>
<evidence type="ECO:0000313" key="2">
    <source>
        <dbReference type="Proteomes" id="UP000672032"/>
    </source>
</evidence>
<dbReference type="Proteomes" id="UP000672032">
    <property type="component" value="Chromosome 4"/>
</dbReference>
<dbReference type="InterPro" id="IPR039470">
    <property type="entry name" value="Nuc_deoxyri_tr2"/>
</dbReference>
<protein>
    <submittedName>
        <fullName evidence="1">Uncharacterized protein</fullName>
    </submittedName>
</protein>
<dbReference type="Pfam" id="PF15891">
    <property type="entry name" value="Nuc_deoxyri_tr2"/>
    <property type="match status" value="1"/>
</dbReference>
<name>A0A8A3PH03_9HELO</name>
<sequence length="201" mass="22107">MASSTSSLRENILITHLSNLVENGRIRNLEDLPRPIIFLSGTTNYNQDETRWQQALTHHLFTSSSSATSPSDITKSPSPLTIIDPYNPSWNSSWSEDPSDSRFVTQVNFEIHGLEVAGIIIVGFIGSDVREGNRGAGAATLMELGVALGMKREGTTVLVCAEEGFWKEGYVRVLCERFGVECTGSLDGLMKSLREEVEARI</sequence>
<evidence type="ECO:0000313" key="1">
    <source>
        <dbReference type="EMBL" id="QSZ34266.1"/>
    </source>
</evidence>
<gene>
    <name evidence="1" type="ORF">DSL72_005856</name>
</gene>
<accession>A0A8A3PH03</accession>
<keyword evidence="2" id="KW-1185">Reference proteome</keyword>
<dbReference type="EMBL" id="CP063408">
    <property type="protein sequence ID" value="QSZ34266.1"/>
    <property type="molecule type" value="Genomic_DNA"/>
</dbReference>
<organism evidence="1 2">
    <name type="scientific">Monilinia vaccinii-corymbosi</name>
    <dbReference type="NCBI Taxonomy" id="61207"/>
    <lineage>
        <taxon>Eukaryota</taxon>
        <taxon>Fungi</taxon>
        <taxon>Dikarya</taxon>
        <taxon>Ascomycota</taxon>
        <taxon>Pezizomycotina</taxon>
        <taxon>Leotiomycetes</taxon>
        <taxon>Helotiales</taxon>
        <taxon>Sclerotiniaceae</taxon>
        <taxon>Monilinia</taxon>
    </lineage>
</organism>
<reference evidence="1" key="1">
    <citation type="submission" date="2020-10" db="EMBL/GenBank/DDBJ databases">
        <title>Genome Sequence of Monilinia vaccinii-corymbosi Sheds Light on Mummy Berry Disease Infection of Blueberry and Mating Type.</title>
        <authorList>
            <person name="Yow A.G."/>
            <person name="Zhang Y."/>
            <person name="Bansal K."/>
            <person name="Eacker S.M."/>
            <person name="Sullivan S."/>
            <person name="Liachko I."/>
            <person name="Cubeta M.A."/>
            <person name="Rollins J.A."/>
            <person name="Ashrafi H."/>
        </authorList>
    </citation>
    <scope>NUCLEOTIDE SEQUENCE</scope>
    <source>
        <strain evidence="1">RL-1</strain>
    </source>
</reference>
<proteinExistence type="predicted"/>